<organism evidence="2 3">
    <name type="scientific">Acyrthosiphon pisum</name>
    <name type="common">Pea aphid</name>
    <dbReference type="NCBI Taxonomy" id="7029"/>
    <lineage>
        <taxon>Eukaryota</taxon>
        <taxon>Metazoa</taxon>
        <taxon>Ecdysozoa</taxon>
        <taxon>Arthropoda</taxon>
        <taxon>Hexapoda</taxon>
        <taxon>Insecta</taxon>
        <taxon>Pterygota</taxon>
        <taxon>Neoptera</taxon>
        <taxon>Paraneoptera</taxon>
        <taxon>Hemiptera</taxon>
        <taxon>Sternorrhyncha</taxon>
        <taxon>Aphidomorpha</taxon>
        <taxon>Aphidoidea</taxon>
        <taxon>Aphididae</taxon>
        <taxon>Macrosiphini</taxon>
        <taxon>Acyrthosiphon</taxon>
    </lineage>
</organism>
<reference evidence="2" key="2">
    <citation type="submission" date="2022-06" db="UniProtKB">
        <authorList>
            <consortium name="EnsemblMetazoa"/>
        </authorList>
    </citation>
    <scope>IDENTIFICATION</scope>
</reference>
<reference evidence="3" key="1">
    <citation type="submission" date="2010-06" db="EMBL/GenBank/DDBJ databases">
        <authorList>
            <person name="Jiang H."/>
            <person name="Abraham K."/>
            <person name="Ali S."/>
            <person name="Alsbrooks S.L."/>
            <person name="Anim B.N."/>
            <person name="Anosike U.S."/>
            <person name="Attaway T."/>
            <person name="Bandaranaike D.P."/>
            <person name="Battles P.K."/>
            <person name="Bell S.N."/>
            <person name="Bell A.V."/>
            <person name="Beltran B."/>
            <person name="Bickham C."/>
            <person name="Bustamante Y."/>
            <person name="Caleb T."/>
            <person name="Canada A."/>
            <person name="Cardenas V."/>
            <person name="Carter K."/>
            <person name="Chacko J."/>
            <person name="Chandrabose M.N."/>
            <person name="Chavez D."/>
            <person name="Chavez A."/>
            <person name="Chen L."/>
            <person name="Chu H.-S."/>
            <person name="Claassen K.J."/>
            <person name="Cockrell R."/>
            <person name="Collins M."/>
            <person name="Cooper J.A."/>
            <person name="Cree A."/>
            <person name="Curry S.M."/>
            <person name="Da Y."/>
            <person name="Dao M.D."/>
            <person name="Das B."/>
            <person name="Davila M.-L."/>
            <person name="Davy-Carroll L."/>
            <person name="Denson S."/>
            <person name="Dinh H."/>
            <person name="Ebong V.E."/>
            <person name="Edwards J.R."/>
            <person name="Egan A."/>
            <person name="El-Daye J."/>
            <person name="Escobedo L."/>
            <person name="Fernandez S."/>
            <person name="Fernando P.R."/>
            <person name="Flagg N."/>
            <person name="Forbes L.D."/>
            <person name="Fowler R.G."/>
            <person name="Fu Q."/>
            <person name="Gabisi R.A."/>
            <person name="Ganer J."/>
            <person name="Garbino Pronczuk A."/>
            <person name="Garcia R.M."/>
            <person name="Garner T."/>
            <person name="Garrett T.E."/>
            <person name="Gonzalez D.A."/>
            <person name="Hamid H."/>
            <person name="Hawkins E.S."/>
            <person name="Hirani K."/>
            <person name="Hogues M.E."/>
            <person name="Hollins B."/>
            <person name="Hsiao C.-H."/>
            <person name="Jabil R."/>
            <person name="James M.L."/>
            <person name="Jhangiani S.N."/>
            <person name="Johnson B."/>
            <person name="Johnson Q."/>
            <person name="Joshi V."/>
            <person name="Kalu J.B."/>
            <person name="Kam C."/>
            <person name="Kashfia A."/>
            <person name="Keebler J."/>
            <person name="Kisamo H."/>
            <person name="Kovar C.L."/>
            <person name="Lago L.A."/>
            <person name="Lai C.-Y."/>
            <person name="Laidlaw J."/>
            <person name="Lara F."/>
            <person name="Le T.-K."/>
            <person name="Lee S.L."/>
            <person name="Legall F.H."/>
            <person name="Lemon S.J."/>
            <person name="Lewis L.R."/>
            <person name="Li B."/>
            <person name="Liu Y."/>
            <person name="Liu Y.-S."/>
            <person name="Lopez J."/>
            <person name="Lozado R.J."/>
            <person name="Lu J."/>
            <person name="Madu R.C."/>
            <person name="Maheshwari M."/>
            <person name="Maheshwari R."/>
            <person name="Malloy K."/>
            <person name="Martinez E."/>
            <person name="Mathew T."/>
            <person name="Mercado I.C."/>
            <person name="Mercado C."/>
            <person name="Meyer B."/>
            <person name="Montgomery K."/>
            <person name="Morgan M.B."/>
            <person name="Munidasa M."/>
            <person name="Nazareth L.V."/>
            <person name="Nelson J."/>
            <person name="Ng B.M."/>
            <person name="Nguyen N.B."/>
            <person name="Nguyen P.Q."/>
            <person name="Nguyen T."/>
            <person name="Obregon M."/>
            <person name="Okwuonu G.O."/>
            <person name="Onwere C.G."/>
            <person name="Orozco G."/>
            <person name="Parra A."/>
            <person name="Patel S."/>
            <person name="Patil S."/>
            <person name="Perez A."/>
            <person name="Perez Y."/>
            <person name="Pham C."/>
            <person name="Primus E.L."/>
            <person name="Pu L.-L."/>
            <person name="Puazo M."/>
            <person name="Qin X."/>
            <person name="Quiroz J.B."/>
            <person name="Reese J."/>
            <person name="Richards S."/>
            <person name="Rives C.M."/>
            <person name="Robberts R."/>
            <person name="Ruiz S.J."/>
            <person name="Ruiz M.J."/>
            <person name="Santibanez J."/>
            <person name="Schneider B.W."/>
            <person name="Sisson I."/>
            <person name="Smith M."/>
            <person name="Sodergren E."/>
            <person name="Song X.-Z."/>
            <person name="Song B.B."/>
            <person name="Summersgill H."/>
            <person name="Thelus R."/>
            <person name="Thornton R.D."/>
            <person name="Trejos Z.Y."/>
            <person name="Usmani K."/>
            <person name="Vattathil S."/>
            <person name="Villasana D."/>
            <person name="Walker D.L."/>
            <person name="Wang S."/>
            <person name="Wang K."/>
            <person name="White C.S."/>
            <person name="Williams A.C."/>
            <person name="Williamson J."/>
            <person name="Wilson K."/>
            <person name="Woghiren I.O."/>
            <person name="Woodworth J.R."/>
            <person name="Worley K.C."/>
            <person name="Wright R.A."/>
            <person name="Wu W."/>
            <person name="Young L."/>
            <person name="Zhang L."/>
            <person name="Zhang J."/>
            <person name="Zhu Y."/>
            <person name="Muzny D.M."/>
            <person name="Weinstock G."/>
            <person name="Gibbs R.A."/>
        </authorList>
    </citation>
    <scope>NUCLEOTIDE SEQUENCE [LARGE SCALE GENOMIC DNA]</scope>
    <source>
        <strain evidence="3">LSR1</strain>
    </source>
</reference>
<protein>
    <recommendedName>
        <fullName evidence="1">PIN domain-containing protein</fullName>
    </recommendedName>
</protein>
<dbReference type="InterPro" id="IPR002716">
    <property type="entry name" value="PIN_dom"/>
</dbReference>
<accession>A0A8R2JNL7</accession>
<dbReference type="CDD" id="cd18727">
    <property type="entry name" value="PIN_Swt1-like"/>
    <property type="match status" value="1"/>
</dbReference>
<proteinExistence type="predicted"/>
<dbReference type="GeneID" id="100161122"/>
<dbReference type="Gene3D" id="3.40.50.1010">
    <property type="entry name" value="5'-nuclease"/>
    <property type="match status" value="1"/>
</dbReference>
<dbReference type="PANTHER" id="PTHR16161:SF0">
    <property type="entry name" value="TRANSCRIPTIONAL PROTEIN SWT1"/>
    <property type="match status" value="1"/>
</dbReference>
<dbReference type="RefSeq" id="XP_029342931.1">
    <property type="nucleotide sequence ID" value="XM_029487071.1"/>
</dbReference>
<dbReference type="PANTHER" id="PTHR16161">
    <property type="entry name" value="TRANSCRIPTIONAL PROTEIN SWT1"/>
    <property type="match status" value="1"/>
</dbReference>
<sequence>MEKNNQKRSVLESSKNSIFGYTIEIGNTTYENTLEERIQAAKNASSSAKLAQKQNIEDKLPKSRNAKEYINVQSMPVIKSISSAQESKITNKEWSSINKTDIQTSTHIPLSKNLTKTKNINSNFEPKYNTSLSKQTFKGGGSMQLRLEAIKANKKLSNKISHECNNTLESHNPSKNMTLQDIPLMKNHSSKLCNINNFKRNEYKTRSTVQKHLHEEVKYTGHCDRTKDITNTPYKSVTSGISSVQNRLISAREQMTAKSKDNNEFNVSKCGMIKKPSICELDNIHHDTNTLGRTNKNKIKRLNQSNESIKKKKPGLVSTTKKIILNNNSSVNKCIDQRLMNVQQKPIVPILNNMISPSSSSASETIVSTKLGNRCILTNSKSKEIDSFSFVRPQTSCSRQAFEIKKNTQFNNDESMEWEDIIETDDIVEKVNDLRRTKHEYEPMEWTPDSIMHCDRINYCLVIDTNILLSDLKSITILIDKYLTDYGYPTIVLPWQVLKELDCIKNGENLLGYRAREATRWLLDMLSKRHPRLKGQPMTKKSSLSSDDDILRCAITVKERVNIVYLVTDDKILSIKSEVNGISVKNSLWLQNLVTNTNQNNSDIFQEAVKNYPIIENNSIMKFEPYLEHIIVRVLKCAVRLNNKYSILTQKLWWEIYSLSKPFSLTQLLVKLKDHWNIIAPHQLLKAPKKQLDCMEYFFNDLKQTSPEISLSWTEFYNFLKYSTETIIALPYEYYHITDVLLYDLMKARRYLKQQLDCTTQCDNKLFYPLSHLSISNDNDLNIDNILHNISKEVDTFCSCVYNDNGFKRDWSENELKCGVPKTINVDERIKDYCSKLSNIIKIMLKINVLKTEEILKSQIIIDAFLKAITEFNDDSVNLNKQNVIDYCFLKNKNSFFHILLSFQNNLAAMKNLITTINS</sequence>
<dbReference type="SUPFAM" id="SSF88723">
    <property type="entry name" value="PIN domain-like"/>
    <property type="match status" value="1"/>
</dbReference>
<dbReference type="Pfam" id="PF13638">
    <property type="entry name" value="PIN_4"/>
    <property type="match status" value="1"/>
</dbReference>
<dbReference type="InterPro" id="IPR029060">
    <property type="entry name" value="PIN-like_dom_sf"/>
</dbReference>
<dbReference type="SMART" id="SM00670">
    <property type="entry name" value="PINc"/>
    <property type="match status" value="1"/>
</dbReference>
<dbReference type="EnsemblMetazoa" id="XM_029487071.1">
    <property type="protein sequence ID" value="XP_029342931.1"/>
    <property type="gene ID" value="LOC100161122"/>
</dbReference>
<evidence type="ECO:0000313" key="2">
    <source>
        <dbReference type="EnsemblMetazoa" id="XP_029342931.1"/>
    </source>
</evidence>
<dbReference type="OrthoDB" id="548295at2759"/>
<feature type="domain" description="PIN" evidence="1">
    <location>
        <begin position="459"/>
        <end position="575"/>
    </location>
</feature>
<dbReference type="EnsemblMetazoa" id="XM_029487070.1">
    <property type="protein sequence ID" value="XP_029342930.1"/>
    <property type="gene ID" value="LOC100161122"/>
</dbReference>
<keyword evidence="3" id="KW-1185">Reference proteome</keyword>
<evidence type="ECO:0000313" key="3">
    <source>
        <dbReference type="Proteomes" id="UP000007819"/>
    </source>
</evidence>
<dbReference type="RefSeq" id="XP_029342930.1">
    <property type="nucleotide sequence ID" value="XM_029487070.1"/>
</dbReference>
<dbReference type="InterPro" id="IPR052626">
    <property type="entry name" value="SWT1_Regulator"/>
</dbReference>
<dbReference type="KEGG" id="api:100161122"/>
<dbReference type="GO" id="GO:0005634">
    <property type="term" value="C:nucleus"/>
    <property type="evidence" value="ECO:0007669"/>
    <property type="project" value="TreeGrafter"/>
</dbReference>
<evidence type="ECO:0000259" key="1">
    <source>
        <dbReference type="SMART" id="SM00670"/>
    </source>
</evidence>
<dbReference type="AlphaFoldDB" id="A0A8R2JNL7"/>
<name>A0A8R2JNL7_ACYPI</name>
<dbReference type="Proteomes" id="UP000007819">
    <property type="component" value="Chromosome A1"/>
</dbReference>